<organism evidence="1 2">
    <name type="scientific">Pistacia integerrima</name>
    <dbReference type="NCBI Taxonomy" id="434235"/>
    <lineage>
        <taxon>Eukaryota</taxon>
        <taxon>Viridiplantae</taxon>
        <taxon>Streptophyta</taxon>
        <taxon>Embryophyta</taxon>
        <taxon>Tracheophyta</taxon>
        <taxon>Spermatophyta</taxon>
        <taxon>Magnoliopsida</taxon>
        <taxon>eudicotyledons</taxon>
        <taxon>Gunneridae</taxon>
        <taxon>Pentapetalae</taxon>
        <taxon>rosids</taxon>
        <taxon>malvids</taxon>
        <taxon>Sapindales</taxon>
        <taxon>Anacardiaceae</taxon>
        <taxon>Pistacia</taxon>
    </lineage>
</organism>
<dbReference type="EMBL" id="CM047749">
    <property type="protein sequence ID" value="KAJ0011356.1"/>
    <property type="molecule type" value="Genomic_DNA"/>
</dbReference>
<dbReference type="Proteomes" id="UP001163603">
    <property type="component" value="Chromosome 14"/>
</dbReference>
<evidence type="ECO:0000313" key="1">
    <source>
        <dbReference type="EMBL" id="KAJ0011356.1"/>
    </source>
</evidence>
<gene>
    <name evidence="1" type="ORF">Pint_32906</name>
</gene>
<protein>
    <submittedName>
        <fullName evidence="1">Uncharacterized protein</fullName>
    </submittedName>
</protein>
<evidence type="ECO:0000313" key="2">
    <source>
        <dbReference type="Proteomes" id="UP001163603"/>
    </source>
</evidence>
<reference evidence="2" key="1">
    <citation type="journal article" date="2023" name="G3 (Bethesda)">
        <title>Genome assembly and association tests identify interacting loci associated with vigor, precocity, and sex in interspecific pistachio rootstocks.</title>
        <authorList>
            <person name="Palmer W."/>
            <person name="Jacygrad E."/>
            <person name="Sagayaradj S."/>
            <person name="Cavanaugh K."/>
            <person name="Han R."/>
            <person name="Bertier L."/>
            <person name="Beede B."/>
            <person name="Kafkas S."/>
            <person name="Golino D."/>
            <person name="Preece J."/>
            <person name="Michelmore R."/>
        </authorList>
    </citation>
    <scope>NUCLEOTIDE SEQUENCE [LARGE SCALE GENOMIC DNA]</scope>
</reference>
<comment type="caution">
    <text evidence="1">The sequence shown here is derived from an EMBL/GenBank/DDBJ whole genome shotgun (WGS) entry which is preliminary data.</text>
</comment>
<keyword evidence="2" id="KW-1185">Reference proteome</keyword>
<proteinExistence type="predicted"/>
<sequence length="234" mass="26196">MASSKVMTTTSTSTTNPDLPCQQSPLCPSLSSLLADLQNQQDNPPDPSLPNAMDDLLKNIYSAPTADQLVLSGASFSREGSFSISKDMANKSVEEVWKEMVAGGGTDERSVGSRDEEMTLEDFLTKAGAMVIVGSGRGKRRIVEEAPLDKATQQKQRRMIKNRESAARSRERKQAYTVELESLVTQLEEENAHLLREEADQNKERFKQLMENLIPVVEKRKPPRVLRRVHSLHW</sequence>
<accession>A0ACC0X6R6</accession>
<name>A0ACC0X6R6_9ROSI</name>